<evidence type="ECO:0000256" key="1">
    <source>
        <dbReference type="ARBA" id="ARBA00023015"/>
    </source>
</evidence>
<gene>
    <name evidence="5" type="ORF">IAA69_01565</name>
</gene>
<sequence length="146" mass="16515">MEHEELVHIIAARDAFDDFCKRSLMNHRDDLTKSQVDVLIGLKFAGKMSMTQVSEHLAVSKEQATRATAPLVQRGFVKRERRKDNYRVVEVSLTDEGEQRLADGLAVVLREINGNLRGISDEDRARLVEASRTAVEILRETKQVGL</sequence>
<evidence type="ECO:0000259" key="4">
    <source>
        <dbReference type="PROSITE" id="PS50995"/>
    </source>
</evidence>
<dbReference type="PANTHER" id="PTHR42756">
    <property type="entry name" value="TRANSCRIPTIONAL REGULATOR, MARR"/>
    <property type="match status" value="1"/>
</dbReference>
<evidence type="ECO:0000256" key="3">
    <source>
        <dbReference type="ARBA" id="ARBA00023163"/>
    </source>
</evidence>
<protein>
    <submittedName>
        <fullName evidence="5">MarR family transcriptional regulator</fullName>
    </submittedName>
</protein>
<dbReference type="Proteomes" id="UP000824261">
    <property type="component" value="Unassembled WGS sequence"/>
</dbReference>
<dbReference type="InterPro" id="IPR036390">
    <property type="entry name" value="WH_DNA-bd_sf"/>
</dbReference>
<proteinExistence type="predicted"/>
<evidence type="ECO:0000256" key="2">
    <source>
        <dbReference type="ARBA" id="ARBA00023125"/>
    </source>
</evidence>
<name>A0A9D1D2N0_9ACTN</name>
<dbReference type="GO" id="GO:0003677">
    <property type="term" value="F:DNA binding"/>
    <property type="evidence" value="ECO:0007669"/>
    <property type="project" value="UniProtKB-KW"/>
</dbReference>
<keyword evidence="1" id="KW-0805">Transcription regulation</keyword>
<dbReference type="SUPFAM" id="SSF46785">
    <property type="entry name" value="Winged helix' DNA-binding domain"/>
    <property type="match status" value="1"/>
</dbReference>
<feature type="domain" description="HTH marR-type" evidence="4">
    <location>
        <begin position="1"/>
        <end position="136"/>
    </location>
</feature>
<dbReference type="InterPro" id="IPR036388">
    <property type="entry name" value="WH-like_DNA-bd_sf"/>
</dbReference>
<dbReference type="EMBL" id="DVGB01000016">
    <property type="protein sequence ID" value="HIR00950.1"/>
    <property type="molecule type" value="Genomic_DNA"/>
</dbReference>
<evidence type="ECO:0000313" key="5">
    <source>
        <dbReference type="EMBL" id="HIR00950.1"/>
    </source>
</evidence>
<reference evidence="5" key="2">
    <citation type="journal article" date="2021" name="PeerJ">
        <title>Extensive microbial diversity within the chicken gut microbiome revealed by metagenomics and culture.</title>
        <authorList>
            <person name="Gilroy R."/>
            <person name="Ravi A."/>
            <person name="Getino M."/>
            <person name="Pursley I."/>
            <person name="Horton D.L."/>
            <person name="Alikhan N.F."/>
            <person name="Baker D."/>
            <person name="Gharbi K."/>
            <person name="Hall N."/>
            <person name="Watson M."/>
            <person name="Adriaenssens E.M."/>
            <person name="Foster-Nyarko E."/>
            <person name="Jarju S."/>
            <person name="Secka A."/>
            <person name="Antonio M."/>
            <person name="Oren A."/>
            <person name="Chaudhuri R.R."/>
            <person name="La Ragione R."/>
            <person name="Hildebrand F."/>
            <person name="Pallen M.J."/>
        </authorList>
    </citation>
    <scope>NUCLEOTIDE SEQUENCE</scope>
    <source>
        <strain evidence="5">ChiGjej1B1-2707</strain>
    </source>
</reference>
<dbReference type="Gene3D" id="1.10.10.10">
    <property type="entry name" value="Winged helix-like DNA-binding domain superfamily/Winged helix DNA-binding domain"/>
    <property type="match status" value="1"/>
</dbReference>
<dbReference type="Pfam" id="PF01047">
    <property type="entry name" value="MarR"/>
    <property type="match status" value="1"/>
</dbReference>
<dbReference type="AlphaFoldDB" id="A0A9D1D2N0"/>
<organism evidence="5 6">
    <name type="scientific">Candidatus Aveggerthella stercoripullorum</name>
    <dbReference type="NCBI Taxonomy" id="2840688"/>
    <lineage>
        <taxon>Bacteria</taxon>
        <taxon>Bacillati</taxon>
        <taxon>Actinomycetota</taxon>
        <taxon>Coriobacteriia</taxon>
        <taxon>Eggerthellales</taxon>
        <taxon>Eggerthellaceae</taxon>
        <taxon>Eggerthellaceae incertae sedis</taxon>
        <taxon>Candidatus Aveggerthella</taxon>
    </lineage>
</organism>
<dbReference type="GO" id="GO:0003700">
    <property type="term" value="F:DNA-binding transcription factor activity"/>
    <property type="evidence" value="ECO:0007669"/>
    <property type="project" value="InterPro"/>
</dbReference>
<keyword evidence="3" id="KW-0804">Transcription</keyword>
<dbReference type="PROSITE" id="PS50995">
    <property type="entry name" value="HTH_MARR_2"/>
    <property type="match status" value="1"/>
</dbReference>
<keyword evidence="2" id="KW-0238">DNA-binding</keyword>
<comment type="caution">
    <text evidence="5">The sequence shown here is derived from an EMBL/GenBank/DDBJ whole genome shotgun (WGS) entry which is preliminary data.</text>
</comment>
<dbReference type="InterPro" id="IPR000835">
    <property type="entry name" value="HTH_MarR-typ"/>
</dbReference>
<reference evidence="5" key="1">
    <citation type="submission" date="2020-10" db="EMBL/GenBank/DDBJ databases">
        <authorList>
            <person name="Gilroy R."/>
        </authorList>
    </citation>
    <scope>NUCLEOTIDE SEQUENCE</scope>
    <source>
        <strain evidence="5">ChiGjej1B1-2707</strain>
    </source>
</reference>
<evidence type="ECO:0000313" key="6">
    <source>
        <dbReference type="Proteomes" id="UP000824261"/>
    </source>
</evidence>
<dbReference type="PANTHER" id="PTHR42756:SF1">
    <property type="entry name" value="TRANSCRIPTIONAL REPRESSOR OF EMRAB OPERON"/>
    <property type="match status" value="1"/>
</dbReference>
<accession>A0A9D1D2N0</accession>
<dbReference type="PRINTS" id="PR00598">
    <property type="entry name" value="HTHMARR"/>
</dbReference>
<dbReference type="SMART" id="SM00347">
    <property type="entry name" value="HTH_MARR"/>
    <property type="match status" value="1"/>
</dbReference>